<accession>A0A4D9D626</accession>
<gene>
    <name evidence="2" type="ORF">NSK_001356</name>
</gene>
<feature type="region of interest" description="Disordered" evidence="1">
    <location>
        <begin position="71"/>
        <end position="105"/>
    </location>
</feature>
<reference evidence="2 3" key="1">
    <citation type="submission" date="2019-01" db="EMBL/GenBank/DDBJ databases">
        <title>Nuclear Genome Assembly of the Microalgal Biofuel strain Nannochloropsis salina CCMP1776.</title>
        <authorList>
            <person name="Hovde B."/>
        </authorList>
    </citation>
    <scope>NUCLEOTIDE SEQUENCE [LARGE SCALE GENOMIC DNA]</scope>
    <source>
        <strain evidence="2 3">CCMP1776</strain>
    </source>
</reference>
<keyword evidence="3" id="KW-1185">Reference proteome</keyword>
<dbReference type="Proteomes" id="UP000355283">
    <property type="component" value="Unassembled WGS sequence"/>
</dbReference>
<name>A0A4D9D626_9STRA</name>
<protein>
    <submittedName>
        <fullName evidence="2">Uncharacterized protein</fullName>
    </submittedName>
</protein>
<organism evidence="2 3">
    <name type="scientific">Nannochloropsis salina CCMP1776</name>
    <dbReference type="NCBI Taxonomy" id="1027361"/>
    <lineage>
        <taxon>Eukaryota</taxon>
        <taxon>Sar</taxon>
        <taxon>Stramenopiles</taxon>
        <taxon>Ochrophyta</taxon>
        <taxon>Eustigmatophyceae</taxon>
        <taxon>Eustigmatales</taxon>
        <taxon>Monodopsidaceae</taxon>
        <taxon>Microchloropsis</taxon>
        <taxon>Microchloropsis salina</taxon>
    </lineage>
</organism>
<evidence type="ECO:0000313" key="3">
    <source>
        <dbReference type="Proteomes" id="UP000355283"/>
    </source>
</evidence>
<evidence type="ECO:0000313" key="2">
    <source>
        <dbReference type="EMBL" id="TFJ87022.1"/>
    </source>
</evidence>
<feature type="region of interest" description="Disordered" evidence="1">
    <location>
        <begin position="132"/>
        <end position="155"/>
    </location>
</feature>
<sequence>MSANSDSAAARALQHYTSMARAEDEDARLAWLRDEVDEDDDEDEEETRPTLFCRGALGALCSAIHHLHPYETTSERKELESRKRQGHRQRMLGSRGIPSSEMNARVTGAGNVVAGSAGDEEDDEMIVDQHASVAPRQQQPASPSGDPPLDNPFHDAHAASLVSEDLSGPTSLSSILATLRGTRPPVSAMPTAASPPPSQAPQNIPSSANTSPRPRIEPERRRLHALPATTAKGYKYVQCMSCVEEEWLRVPVAAKYVRCPTCSSITIALASNSRFPARQGRREQGNPCTRLWARLFSRRSMHL</sequence>
<dbReference type="AlphaFoldDB" id="A0A4D9D626"/>
<dbReference type="OrthoDB" id="10378162at2759"/>
<comment type="caution">
    <text evidence="2">The sequence shown here is derived from an EMBL/GenBank/DDBJ whole genome shotgun (WGS) entry which is preliminary data.</text>
</comment>
<feature type="region of interest" description="Disordered" evidence="1">
    <location>
        <begin position="183"/>
        <end position="219"/>
    </location>
</feature>
<proteinExistence type="predicted"/>
<dbReference type="EMBL" id="SDOX01000006">
    <property type="protein sequence ID" value="TFJ87022.1"/>
    <property type="molecule type" value="Genomic_DNA"/>
</dbReference>
<feature type="compositionally biased region" description="Basic and acidic residues" evidence="1">
    <location>
        <begin position="73"/>
        <end position="83"/>
    </location>
</feature>
<evidence type="ECO:0000256" key="1">
    <source>
        <dbReference type="SAM" id="MobiDB-lite"/>
    </source>
</evidence>